<comment type="caution">
    <text evidence="2">The sequence shown here is derived from an EMBL/GenBank/DDBJ whole genome shotgun (WGS) entry which is preliminary data.</text>
</comment>
<evidence type="ECO:0000313" key="2">
    <source>
        <dbReference type="EMBL" id="CAF3570070.1"/>
    </source>
</evidence>
<dbReference type="Proteomes" id="UP000663844">
    <property type="component" value="Unassembled WGS sequence"/>
</dbReference>
<dbReference type="Proteomes" id="UP000663868">
    <property type="component" value="Unassembled WGS sequence"/>
</dbReference>
<dbReference type="AlphaFoldDB" id="A0A818L2H1"/>
<evidence type="ECO:0000313" key="3">
    <source>
        <dbReference type="EMBL" id="CAF3768710.1"/>
    </source>
</evidence>
<accession>A0A818L2H1</accession>
<protein>
    <submittedName>
        <fullName evidence="2">Uncharacterized protein</fullName>
    </submittedName>
</protein>
<reference evidence="2" key="1">
    <citation type="submission" date="2021-02" db="EMBL/GenBank/DDBJ databases">
        <authorList>
            <person name="Nowell W R."/>
        </authorList>
    </citation>
    <scope>NUCLEOTIDE SEQUENCE</scope>
</reference>
<evidence type="ECO:0000313" key="4">
    <source>
        <dbReference type="Proteomes" id="UP000663868"/>
    </source>
</evidence>
<dbReference type="EMBL" id="CAJOAZ010001127">
    <property type="protein sequence ID" value="CAF3768710.1"/>
    <property type="molecule type" value="Genomic_DNA"/>
</dbReference>
<gene>
    <name evidence="2" type="ORF">KXQ929_LOCUS3585</name>
    <name evidence="3" type="ORF">OXD698_LOCUS16459</name>
</gene>
<name>A0A818L2H1_9BILA</name>
<evidence type="ECO:0000256" key="1">
    <source>
        <dbReference type="SAM" id="Coils"/>
    </source>
</evidence>
<proteinExistence type="predicted"/>
<dbReference type="EMBL" id="CAJOBB010000116">
    <property type="protein sequence ID" value="CAF3570070.1"/>
    <property type="molecule type" value="Genomic_DNA"/>
</dbReference>
<organism evidence="2 4">
    <name type="scientific">Adineta steineri</name>
    <dbReference type="NCBI Taxonomy" id="433720"/>
    <lineage>
        <taxon>Eukaryota</taxon>
        <taxon>Metazoa</taxon>
        <taxon>Spiralia</taxon>
        <taxon>Gnathifera</taxon>
        <taxon>Rotifera</taxon>
        <taxon>Eurotatoria</taxon>
        <taxon>Bdelloidea</taxon>
        <taxon>Adinetida</taxon>
        <taxon>Adinetidae</taxon>
        <taxon>Adineta</taxon>
    </lineage>
</organism>
<sequence>METEEKMCGPYTEILCVKDVLTEIRNASKDIHELANKIERIIYERDPNKVSLENYINHQLTTLRLTFPKSINHEQFFQLNNIDRSDLVHLMTEEYNAVRYLFKSIMNLQNAQSISTGEHDGLFDDVQKLFREKILCNYRSILRVYGENATPIKDIHGIEVKRIQKRQVASFVYNTYSIITVRLLRQWMDSIENIIENLTNKLL</sequence>
<feature type="coiled-coil region" evidence="1">
    <location>
        <begin position="17"/>
        <end position="44"/>
    </location>
</feature>
<keyword evidence="1" id="KW-0175">Coiled coil</keyword>